<evidence type="ECO:0000259" key="9">
    <source>
        <dbReference type="PROSITE" id="PS51671"/>
    </source>
</evidence>
<dbReference type="Gene3D" id="3.30.70.260">
    <property type="match status" value="1"/>
</dbReference>
<comment type="pathway">
    <text evidence="1 8">Amino-acid biosynthesis; L-isoleucine biosynthesis; L-isoleucine from 2-oxobutanoate: step 1/4.</text>
</comment>
<dbReference type="InterPro" id="IPR004789">
    <property type="entry name" value="Acetalactate_synth_ssu"/>
</dbReference>
<reference evidence="10 11" key="1">
    <citation type="submission" date="2014-12" db="EMBL/GenBank/DDBJ databases">
        <title>Draft genome sequence of Cohnella kolymensis strain B-2846.</title>
        <authorList>
            <person name="Karlyshev A.V."/>
            <person name="Kudryashova E.B."/>
        </authorList>
    </citation>
    <scope>NUCLEOTIDE SEQUENCE [LARGE SCALE GENOMIC DNA]</scope>
    <source>
        <strain evidence="10 11">VKM B-2846</strain>
    </source>
</reference>
<dbReference type="PROSITE" id="PS51671">
    <property type="entry name" value="ACT"/>
    <property type="match status" value="1"/>
</dbReference>
<proteinExistence type="inferred from homology"/>
<protein>
    <recommendedName>
        <fullName evidence="8">Acetolactate synthase small subunit</fullName>
        <shortName evidence="8">AHAS</shortName>
        <shortName evidence="8">ALS</shortName>
        <ecNumber evidence="8">2.2.1.6</ecNumber>
    </recommendedName>
    <alternativeName>
        <fullName evidence="8">Acetohydroxy-acid synthase small subunit</fullName>
    </alternativeName>
</protein>
<evidence type="ECO:0000256" key="8">
    <source>
        <dbReference type="RuleBase" id="RU368092"/>
    </source>
</evidence>
<comment type="subunit">
    <text evidence="4 8">Dimer of large and small chains.</text>
</comment>
<comment type="similarity">
    <text evidence="3 8">Belongs to the acetolactate synthase small subunit family.</text>
</comment>
<dbReference type="Pfam" id="PF10369">
    <property type="entry name" value="ALS_ss_C"/>
    <property type="match status" value="1"/>
</dbReference>
<dbReference type="Pfam" id="PF22629">
    <property type="entry name" value="ACT_AHAS_ss"/>
    <property type="match status" value="1"/>
</dbReference>
<dbReference type="InterPro" id="IPR045865">
    <property type="entry name" value="ACT-like_dom_sf"/>
</dbReference>
<keyword evidence="6 8" id="KW-0100">Branched-chain amino acid biosynthesis</keyword>
<dbReference type="RefSeq" id="WP_041062743.1">
    <property type="nucleotide sequence ID" value="NZ_JXAL01000016.1"/>
</dbReference>
<dbReference type="SUPFAM" id="SSF55021">
    <property type="entry name" value="ACT-like"/>
    <property type="match status" value="2"/>
</dbReference>
<dbReference type="NCBIfam" id="NF008864">
    <property type="entry name" value="PRK11895.1"/>
    <property type="match status" value="1"/>
</dbReference>
<evidence type="ECO:0000256" key="1">
    <source>
        <dbReference type="ARBA" id="ARBA00004974"/>
    </source>
</evidence>
<dbReference type="Proteomes" id="UP000054526">
    <property type="component" value="Unassembled WGS sequence"/>
</dbReference>
<dbReference type="NCBIfam" id="TIGR00119">
    <property type="entry name" value="acolac_sm"/>
    <property type="match status" value="1"/>
</dbReference>
<evidence type="ECO:0000256" key="5">
    <source>
        <dbReference type="ARBA" id="ARBA00022605"/>
    </source>
</evidence>
<keyword evidence="11" id="KW-1185">Reference proteome</keyword>
<comment type="pathway">
    <text evidence="2 8">Amino-acid biosynthesis; L-valine biosynthesis; L-valine from pyruvate: step 1/4.</text>
</comment>
<dbReference type="EMBL" id="JXAL01000016">
    <property type="protein sequence ID" value="KIL35924.1"/>
    <property type="molecule type" value="Genomic_DNA"/>
</dbReference>
<dbReference type="EC" id="2.2.1.6" evidence="8"/>
<name>A0ABR5A4F4_9BACL</name>
<evidence type="ECO:0000256" key="6">
    <source>
        <dbReference type="ARBA" id="ARBA00023304"/>
    </source>
</evidence>
<evidence type="ECO:0000256" key="4">
    <source>
        <dbReference type="ARBA" id="ARBA00011744"/>
    </source>
</evidence>
<evidence type="ECO:0000313" key="11">
    <source>
        <dbReference type="Proteomes" id="UP000054526"/>
    </source>
</evidence>
<comment type="function">
    <text evidence="8">Catalyzes the conversion of 2 pyruvate molecules into acetolactate in the first common step of the biosynthetic pathway of the branched-amino acids such as leucine, isoleucine, and valine.</text>
</comment>
<dbReference type="PANTHER" id="PTHR30239">
    <property type="entry name" value="ACETOLACTATE SYNTHASE SMALL SUBUNIT"/>
    <property type="match status" value="1"/>
</dbReference>
<dbReference type="InterPro" id="IPR054480">
    <property type="entry name" value="AHAS_small-like_ACT"/>
</dbReference>
<organism evidence="10 11">
    <name type="scientific">Cohnella kolymensis</name>
    <dbReference type="NCBI Taxonomy" id="1590652"/>
    <lineage>
        <taxon>Bacteria</taxon>
        <taxon>Bacillati</taxon>
        <taxon>Bacillota</taxon>
        <taxon>Bacilli</taxon>
        <taxon>Bacillales</taxon>
        <taxon>Paenibacillaceae</taxon>
        <taxon>Cohnella</taxon>
    </lineage>
</organism>
<keyword evidence="5 8" id="KW-0028">Amino-acid biosynthesis</keyword>
<comment type="caution">
    <text evidence="10">The sequence shown here is derived from an EMBL/GenBank/DDBJ whole genome shotgun (WGS) entry which is preliminary data.</text>
</comment>
<feature type="domain" description="ACT" evidence="9">
    <location>
        <begin position="6"/>
        <end position="80"/>
    </location>
</feature>
<accession>A0ABR5A4F4</accession>
<dbReference type="InterPro" id="IPR027271">
    <property type="entry name" value="Acetolactate_synth/TF_NikR_C"/>
</dbReference>
<evidence type="ECO:0000256" key="3">
    <source>
        <dbReference type="ARBA" id="ARBA00006341"/>
    </source>
</evidence>
<sequence>MNRKHTISILVNDQPGVLQRVSGLFGRRGFNIESITVGSSEEAGLSRMVIVSTGDDRTLEQVQKQLYKLIDVIKVVDVSGSPMVGRELGLIKIGADPSVRPEILGIVETFRAAVVDIGPSTLIVQVVGDTDKIDAMIELLKPYGIRELSRTGVTAMTRGSR</sequence>
<evidence type="ECO:0000256" key="2">
    <source>
        <dbReference type="ARBA" id="ARBA00005025"/>
    </source>
</evidence>
<dbReference type="CDD" id="cd04878">
    <property type="entry name" value="ACT_AHAS"/>
    <property type="match status" value="1"/>
</dbReference>
<dbReference type="InterPro" id="IPR002912">
    <property type="entry name" value="ACT_dom"/>
</dbReference>
<keyword evidence="8" id="KW-0808">Transferase</keyword>
<evidence type="ECO:0000313" key="10">
    <source>
        <dbReference type="EMBL" id="KIL35924.1"/>
    </source>
</evidence>
<evidence type="ECO:0000256" key="7">
    <source>
        <dbReference type="ARBA" id="ARBA00048670"/>
    </source>
</evidence>
<dbReference type="Gene3D" id="3.30.70.1150">
    <property type="entry name" value="ACT-like. Chain A, domain 2"/>
    <property type="match status" value="1"/>
</dbReference>
<dbReference type="InterPro" id="IPR039557">
    <property type="entry name" value="AHAS_ACT"/>
</dbReference>
<dbReference type="PANTHER" id="PTHR30239:SF0">
    <property type="entry name" value="ACETOLACTATE SYNTHASE SMALL SUBUNIT 1, CHLOROPLASTIC"/>
    <property type="match status" value="1"/>
</dbReference>
<comment type="catalytic activity">
    <reaction evidence="7 8">
        <text>2 pyruvate + H(+) = (2S)-2-acetolactate + CO2</text>
        <dbReference type="Rhea" id="RHEA:25249"/>
        <dbReference type="ChEBI" id="CHEBI:15361"/>
        <dbReference type="ChEBI" id="CHEBI:15378"/>
        <dbReference type="ChEBI" id="CHEBI:16526"/>
        <dbReference type="ChEBI" id="CHEBI:58476"/>
        <dbReference type="EC" id="2.2.1.6"/>
    </reaction>
</comment>
<gene>
    <name evidence="10" type="ORF">SD71_11145</name>
</gene>
<dbReference type="InterPro" id="IPR019455">
    <property type="entry name" value="Acetolactate_synth_ssu_C"/>
</dbReference>